<feature type="domain" description="MannoseP isomerase/GMP-like beta-helix" evidence="9">
    <location>
        <begin position="300"/>
        <end position="356"/>
    </location>
</feature>
<evidence type="ECO:0000256" key="3">
    <source>
        <dbReference type="ARBA" id="ARBA00022679"/>
    </source>
</evidence>
<comment type="catalytic activity">
    <reaction evidence="7">
        <text>alpha-D-mannose 1-phosphate + GTP + H(+) = GDP-alpha-D-mannose + diphosphate</text>
        <dbReference type="Rhea" id="RHEA:15229"/>
        <dbReference type="ChEBI" id="CHEBI:15378"/>
        <dbReference type="ChEBI" id="CHEBI:33019"/>
        <dbReference type="ChEBI" id="CHEBI:37565"/>
        <dbReference type="ChEBI" id="CHEBI:57527"/>
        <dbReference type="ChEBI" id="CHEBI:58409"/>
        <dbReference type="EC" id="2.7.7.13"/>
    </reaction>
</comment>
<evidence type="ECO:0000256" key="1">
    <source>
        <dbReference type="ARBA" id="ARBA00006115"/>
    </source>
</evidence>
<dbReference type="PANTHER" id="PTHR46390:SF1">
    <property type="entry name" value="MANNOSE-1-PHOSPHATE GUANYLYLTRANSFERASE"/>
    <property type="match status" value="1"/>
</dbReference>
<protein>
    <recommendedName>
        <fullName evidence="2">mannose-1-phosphate guanylyltransferase</fullName>
        <ecNumber evidence="2">2.7.7.13</ecNumber>
    </recommendedName>
</protein>
<evidence type="ECO:0000256" key="7">
    <source>
        <dbReference type="ARBA" id="ARBA00047343"/>
    </source>
</evidence>
<dbReference type="InterPro" id="IPR051161">
    <property type="entry name" value="Mannose-6P_isomerase_type2"/>
</dbReference>
<dbReference type="SUPFAM" id="SSF53448">
    <property type="entry name" value="Nucleotide-diphospho-sugar transferases"/>
    <property type="match status" value="1"/>
</dbReference>
<keyword evidence="5" id="KW-0547">Nucleotide-binding</keyword>
<evidence type="ECO:0000313" key="11">
    <source>
        <dbReference type="Proteomes" id="UP000614469"/>
    </source>
</evidence>
<dbReference type="CDD" id="cd02509">
    <property type="entry name" value="GDP-M1P_Guanylyltransferase"/>
    <property type="match status" value="1"/>
</dbReference>
<dbReference type="Pfam" id="PF22640">
    <property type="entry name" value="ManC_GMP_beta-helix"/>
    <property type="match status" value="1"/>
</dbReference>
<dbReference type="GO" id="GO:0009298">
    <property type="term" value="P:GDP-mannose biosynthetic process"/>
    <property type="evidence" value="ECO:0007669"/>
    <property type="project" value="TreeGrafter"/>
</dbReference>
<sequence length="365" mass="40503">MDKNHTYAAIMAGGGGTRLWPLSRRNSPKQALKLIGDNSLFQSTVDRLEGFFPLERILVVTVAEQAEMLKAQAPDLPEENFLLEPAPRGTASVVGFAATVLHHRDPGAIMAVFPADHFIRNRDLFYHLLGTAFDVAENDYLVTLGITPTFPATGYGYIQRGEKLPEDFAYPVYNVARFKEKPQKEEAYEMSVRGGYSWNSGMFIWRTQTILSEIGRQMPGLKFALDEISASLASPELASVIQKVWLTLESETIDYGIMENAKKVAVLPASGLDWSDVGSWDSLFDVVLPNDADGNIVLNGKHIAENTQNSLVYGNGKKRLVVSIGVSDLVIVDSDDILLVAHRDQAQDVRKIVSRLKEENRDDYL</sequence>
<evidence type="ECO:0000313" key="10">
    <source>
        <dbReference type="EMBL" id="MBC8335310.1"/>
    </source>
</evidence>
<dbReference type="EMBL" id="JACNJN010000102">
    <property type="protein sequence ID" value="MBC8335310.1"/>
    <property type="molecule type" value="Genomic_DNA"/>
</dbReference>
<feature type="domain" description="Nucleotidyl transferase" evidence="8">
    <location>
        <begin position="8"/>
        <end position="286"/>
    </location>
</feature>
<evidence type="ECO:0000256" key="4">
    <source>
        <dbReference type="ARBA" id="ARBA00022695"/>
    </source>
</evidence>
<accession>A0A8J6TI23</accession>
<dbReference type="SUPFAM" id="SSF159283">
    <property type="entry name" value="Guanosine diphospho-D-mannose pyrophosphorylase/mannose-6-phosphate isomerase linker domain"/>
    <property type="match status" value="1"/>
</dbReference>
<dbReference type="PANTHER" id="PTHR46390">
    <property type="entry name" value="MANNOSE-1-PHOSPHATE GUANYLYLTRANSFERASE"/>
    <property type="match status" value="1"/>
</dbReference>
<reference evidence="10 11" key="1">
    <citation type="submission" date="2020-08" db="EMBL/GenBank/DDBJ databases">
        <title>Bridging the membrane lipid divide: bacteria of the FCB group superphylum have the potential to synthesize archaeal ether lipids.</title>
        <authorList>
            <person name="Villanueva L."/>
            <person name="Von Meijenfeldt F.A.B."/>
            <person name="Westbye A.B."/>
            <person name="Yadav S."/>
            <person name="Hopmans E.C."/>
            <person name="Dutilh B.E."/>
            <person name="Sinninghe Damste J.S."/>
        </authorList>
    </citation>
    <scope>NUCLEOTIDE SEQUENCE [LARGE SCALE GENOMIC DNA]</scope>
    <source>
        <strain evidence="10">NIOZ-UU36</strain>
    </source>
</reference>
<name>A0A8J6TI23_9CHLR</name>
<keyword evidence="3" id="KW-0808">Transferase</keyword>
<dbReference type="AlphaFoldDB" id="A0A8J6TI23"/>
<dbReference type="InterPro" id="IPR054566">
    <property type="entry name" value="ManC/GMP-like_b-helix"/>
</dbReference>
<dbReference type="InterPro" id="IPR005835">
    <property type="entry name" value="NTP_transferase_dom"/>
</dbReference>
<evidence type="ECO:0000256" key="5">
    <source>
        <dbReference type="ARBA" id="ARBA00022741"/>
    </source>
</evidence>
<evidence type="ECO:0000259" key="9">
    <source>
        <dbReference type="Pfam" id="PF22640"/>
    </source>
</evidence>
<dbReference type="Proteomes" id="UP000614469">
    <property type="component" value="Unassembled WGS sequence"/>
</dbReference>
<evidence type="ECO:0000256" key="2">
    <source>
        <dbReference type="ARBA" id="ARBA00012387"/>
    </source>
</evidence>
<dbReference type="FunFam" id="3.90.550.10:FF:000046">
    <property type="entry name" value="Mannose-1-phosphate guanylyltransferase (GDP)"/>
    <property type="match status" value="1"/>
</dbReference>
<keyword evidence="6" id="KW-0342">GTP-binding</keyword>
<dbReference type="EC" id="2.7.7.13" evidence="2"/>
<dbReference type="InterPro" id="IPR049577">
    <property type="entry name" value="GMPP_N"/>
</dbReference>
<gene>
    <name evidence="10" type="ORF">H8E29_08610</name>
</gene>
<organism evidence="10 11">
    <name type="scientific">Candidatus Desulfolinea nitratireducens</name>
    <dbReference type="NCBI Taxonomy" id="2841698"/>
    <lineage>
        <taxon>Bacteria</taxon>
        <taxon>Bacillati</taxon>
        <taxon>Chloroflexota</taxon>
        <taxon>Anaerolineae</taxon>
        <taxon>Anaerolineales</taxon>
        <taxon>Anaerolineales incertae sedis</taxon>
        <taxon>Candidatus Desulfolinea</taxon>
    </lineage>
</organism>
<evidence type="ECO:0000256" key="6">
    <source>
        <dbReference type="ARBA" id="ARBA00023134"/>
    </source>
</evidence>
<comment type="caution">
    <text evidence="10">The sequence shown here is derived from an EMBL/GenBank/DDBJ whole genome shotgun (WGS) entry which is preliminary data.</text>
</comment>
<proteinExistence type="inferred from homology"/>
<dbReference type="InterPro" id="IPR029044">
    <property type="entry name" value="Nucleotide-diphossugar_trans"/>
</dbReference>
<evidence type="ECO:0000259" key="8">
    <source>
        <dbReference type="Pfam" id="PF00483"/>
    </source>
</evidence>
<dbReference type="Pfam" id="PF00483">
    <property type="entry name" value="NTP_transferase"/>
    <property type="match status" value="1"/>
</dbReference>
<dbReference type="GO" id="GO:0005525">
    <property type="term" value="F:GTP binding"/>
    <property type="evidence" value="ECO:0007669"/>
    <property type="project" value="UniProtKB-KW"/>
</dbReference>
<dbReference type="GO" id="GO:0004475">
    <property type="term" value="F:mannose-1-phosphate guanylyltransferase (GTP) activity"/>
    <property type="evidence" value="ECO:0007669"/>
    <property type="project" value="UniProtKB-EC"/>
</dbReference>
<dbReference type="Gene3D" id="3.90.550.10">
    <property type="entry name" value="Spore Coat Polysaccharide Biosynthesis Protein SpsA, Chain A"/>
    <property type="match status" value="1"/>
</dbReference>
<comment type="similarity">
    <text evidence="1">Belongs to the mannose-6-phosphate isomerase type 2 family.</text>
</comment>
<keyword evidence="4 10" id="KW-0548">Nucleotidyltransferase</keyword>